<dbReference type="InterPro" id="IPR027417">
    <property type="entry name" value="P-loop_NTPase"/>
</dbReference>
<protein>
    <recommendedName>
        <fullName evidence="3">NB-ARC domain-containing protein</fullName>
    </recommendedName>
</protein>
<sequence>MARRALGPAFARTTVITGRAGAGKSARALEAVHAVADAYPDGQLHAEAAGGVGCDEALLDVPAQLLTELGHPATSLPQDLSPRAALYRDTIAGRRLVVLVENLARADHIRLLAPGAPGGRLVVTSRIRPDALDCGTGFELGPFRLGEALQLLESTLGRERVTSEPSEAIGLVEFCGGLPLALNVAAARLNAWPHWRLTDLVARLRDEQRRLDSLAGQELAASLHQSMCEQLPPLARLLLGRLALLATDEFAAWVAEPLLDLDTGSAVDVLETLVEARLVDVVSRDGNGARYRIGPLTRSYARHAIALAESTSERSAAQARLLGAWLHLADTLCRRHFGDTSLPCGPAPRWALSAPVVDAMLTDPHDWYEGERTNLLNMIEQPYLVGNAAYRWNLALGIAAICEALGRHTDWHESSTYAMGAARQDQDRLGEATLLYSLALLDMRAGRTDNARGRLGLAHAVFEMLGETQWSRLAEERLAELGQARRAQAPPAEEATARGRVDPAVGQSTVPATRIPRPMRIVRGTADGARRRPASLAELKSAKRARVGAAAPPRWLAELSASQDLD</sequence>
<evidence type="ECO:0008006" key="3">
    <source>
        <dbReference type="Google" id="ProtNLM"/>
    </source>
</evidence>
<dbReference type="EMBL" id="CP063373">
    <property type="protein sequence ID" value="QOV34284.1"/>
    <property type="molecule type" value="Genomic_DNA"/>
</dbReference>
<accession>A0A7M2SD82</accession>
<reference evidence="1 2" key="1">
    <citation type="submission" date="2020-10" db="EMBL/GenBank/DDBJ databases">
        <title>Streptomyces ferrugineus complate genome analysis.</title>
        <authorList>
            <person name="Anwar N."/>
        </authorList>
    </citation>
    <scope>NUCLEOTIDE SEQUENCE [LARGE SCALE GENOMIC DNA]</scope>
    <source>
        <strain evidence="1 2">CCTCC AA2014009</strain>
    </source>
</reference>
<evidence type="ECO:0000313" key="1">
    <source>
        <dbReference type="EMBL" id="QOV34284.1"/>
    </source>
</evidence>
<proteinExistence type="predicted"/>
<dbReference type="PANTHER" id="PTHR47691">
    <property type="entry name" value="REGULATOR-RELATED"/>
    <property type="match status" value="1"/>
</dbReference>
<dbReference type="KEGG" id="sfeu:IM697_29625"/>
<dbReference type="Proteomes" id="UP000594205">
    <property type="component" value="Chromosome"/>
</dbReference>
<dbReference type="PANTHER" id="PTHR47691:SF3">
    <property type="entry name" value="HTH-TYPE TRANSCRIPTIONAL REGULATOR RV0890C-RELATED"/>
    <property type="match status" value="1"/>
</dbReference>
<dbReference type="Gene3D" id="3.40.50.300">
    <property type="entry name" value="P-loop containing nucleotide triphosphate hydrolases"/>
    <property type="match status" value="1"/>
</dbReference>
<dbReference type="PRINTS" id="PR00364">
    <property type="entry name" value="DISEASERSIST"/>
</dbReference>
<keyword evidence="2" id="KW-1185">Reference proteome</keyword>
<gene>
    <name evidence="1" type="ORF">IM697_29625</name>
</gene>
<dbReference type="RefSeq" id="WP_194039157.1">
    <property type="nucleotide sequence ID" value="NZ_CP063373.1"/>
</dbReference>
<dbReference type="AlphaFoldDB" id="A0A7M2SD82"/>
<dbReference type="SUPFAM" id="SSF52540">
    <property type="entry name" value="P-loop containing nucleoside triphosphate hydrolases"/>
    <property type="match status" value="1"/>
</dbReference>
<evidence type="ECO:0000313" key="2">
    <source>
        <dbReference type="Proteomes" id="UP000594205"/>
    </source>
</evidence>
<name>A0A7M2SD82_9ACTN</name>
<organism evidence="1 2">
    <name type="scientific">Streptomyces ferrugineus</name>
    <dbReference type="NCBI Taxonomy" id="1413221"/>
    <lineage>
        <taxon>Bacteria</taxon>
        <taxon>Bacillati</taxon>
        <taxon>Actinomycetota</taxon>
        <taxon>Actinomycetes</taxon>
        <taxon>Kitasatosporales</taxon>
        <taxon>Streptomycetaceae</taxon>
        <taxon>Streptomyces</taxon>
    </lineage>
</organism>